<dbReference type="OrthoDB" id="6591917at2759"/>
<proteinExistence type="predicted"/>
<organism evidence="1 2">
    <name type="scientific">Parnassius apollo</name>
    <name type="common">Apollo butterfly</name>
    <name type="synonym">Papilio apollo</name>
    <dbReference type="NCBI Taxonomy" id="110799"/>
    <lineage>
        <taxon>Eukaryota</taxon>
        <taxon>Metazoa</taxon>
        <taxon>Ecdysozoa</taxon>
        <taxon>Arthropoda</taxon>
        <taxon>Hexapoda</taxon>
        <taxon>Insecta</taxon>
        <taxon>Pterygota</taxon>
        <taxon>Neoptera</taxon>
        <taxon>Endopterygota</taxon>
        <taxon>Lepidoptera</taxon>
        <taxon>Glossata</taxon>
        <taxon>Ditrysia</taxon>
        <taxon>Papilionoidea</taxon>
        <taxon>Papilionidae</taxon>
        <taxon>Parnassiinae</taxon>
        <taxon>Parnassini</taxon>
        <taxon>Parnassius</taxon>
        <taxon>Parnassius</taxon>
    </lineage>
</organism>
<dbReference type="EMBL" id="CAJQZP010000150">
    <property type="protein sequence ID" value="CAG4940813.1"/>
    <property type="molecule type" value="Genomic_DNA"/>
</dbReference>
<sequence>MQQNLTNPETTDRVIYGQYQNKNFVGPEKPTPRKYVPQITGKGQEQIQMQQNLINPETTDRVIYGQYQNKNFVGPERPTPRKYVTQITGKESSKQVIPSKQSNIYGNKQQPLKIQEERNLKPLQISSNEQVQKSSDTVFAKNDAQNQFSTRQDKLKALNKSGPRAFSGPVEKVLKWHKSLQEVGILILYEIVAKCVSVRSGDPCAKTLVVRDENGPAMQVVYYEIDFLLPELKLPCMVRVIGRMLYGTCRLQAFHVRPATGDDVATLPRRAAVAQHHVTKLCKEYTLTN</sequence>
<keyword evidence="2" id="KW-1185">Reference proteome</keyword>
<comment type="caution">
    <text evidence="1">The sequence shown here is derived from an EMBL/GenBank/DDBJ whole genome shotgun (WGS) entry which is preliminary data.</text>
</comment>
<dbReference type="AlphaFoldDB" id="A0A8S3W534"/>
<name>A0A8S3W534_PARAO</name>
<evidence type="ECO:0000313" key="2">
    <source>
        <dbReference type="Proteomes" id="UP000691718"/>
    </source>
</evidence>
<accession>A0A8S3W534</accession>
<dbReference type="Proteomes" id="UP000691718">
    <property type="component" value="Unassembled WGS sequence"/>
</dbReference>
<evidence type="ECO:0000313" key="1">
    <source>
        <dbReference type="EMBL" id="CAG4940813.1"/>
    </source>
</evidence>
<protein>
    <submittedName>
        <fullName evidence="1">(apollo) hypothetical protein</fullName>
    </submittedName>
</protein>
<gene>
    <name evidence="1" type="ORF">PAPOLLO_LOCUS2088</name>
</gene>
<reference evidence="1" key="1">
    <citation type="submission" date="2021-04" db="EMBL/GenBank/DDBJ databases">
        <authorList>
            <person name="Tunstrom K."/>
        </authorList>
    </citation>
    <scope>NUCLEOTIDE SEQUENCE</scope>
</reference>